<feature type="non-terminal residue" evidence="1">
    <location>
        <position position="1"/>
    </location>
</feature>
<reference evidence="1" key="1">
    <citation type="submission" date="2020-11" db="EMBL/GenBank/DDBJ databases">
        <authorList>
            <person name="Tran Van P."/>
        </authorList>
    </citation>
    <scope>NUCLEOTIDE SEQUENCE</scope>
</reference>
<proteinExistence type="predicted"/>
<dbReference type="EMBL" id="OC942719">
    <property type="protein sequence ID" value="CAD7662459.1"/>
    <property type="molecule type" value="Genomic_DNA"/>
</dbReference>
<keyword evidence="2" id="KW-1185">Reference proteome</keyword>
<accession>A0A7R9MNU1</accession>
<organism evidence="1">
    <name type="scientific">Oppiella nova</name>
    <dbReference type="NCBI Taxonomy" id="334625"/>
    <lineage>
        <taxon>Eukaryota</taxon>
        <taxon>Metazoa</taxon>
        <taxon>Ecdysozoa</taxon>
        <taxon>Arthropoda</taxon>
        <taxon>Chelicerata</taxon>
        <taxon>Arachnida</taxon>
        <taxon>Acari</taxon>
        <taxon>Acariformes</taxon>
        <taxon>Sarcoptiformes</taxon>
        <taxon>Oribatida</taxon>
        <taxon>Brachypylina</taxon>
        <taxon>Oppioidea</taxon>
        <taxon>Oppiidae</taxon>
        <taxon>Oppiella</taxon>
    </lineage>
</organism>
<dbReference type="AlphaFoldDB" id="A0A7R9MNU1"/>
<evidence type="ECO:0000313" key="2">
    <source>
        <dbReference type="Proteomes" id="UP000728032"/>
    </source>
</evidence>
<name>A0A7R9MNU1_9ACAR</name>
<evidence type="ECO:0000313" key="1">
    <source>
        <dbReference type="EMBL" id="CAD7662459.1"/>
    </source>
</evidence>
<dbReference type="Proteomes" id="UP000728032">
    <property type="component" value="Unassembled WGS sequence"/>
</dbReference>
<gene>
    <name evidence="1" type="ORF">ONB1V03_LOCUS19019</name>
</gene>
<sequence>MVEFMLTILSSEIPESFKERVVREIKKEKDMNAKIRLICNEVVDFAGKGLVAPDMEEIFHVMITRIRMLSEYRINKKKKFSNKLKLAIVKKWAKKTGKLIMIKPINLDQVENVEEFMEKSRDVYLLPGSMDNVDNIQIEMIENPTVMDMMATEIMEKLEQSLQ</sequence>
<dbReference type="EMBL" id="CAJPVJ010027894">
    <property type="protein sequence ID" value="CAG2179595.1"/>
    <property type="molecule type" value="Genomic_DNA"/>
</dbReference>
<protein>
    <submittedName>
        <fullName evidence="1">Uncharacterized protein</fullName>
    </submittedName>
</protein>